<dbReference type="Pfam" id="PF00008">
    <property type="entry name" value="EGF"/>
    <property type="match status" value="1"/>
</dbReference>
<dbReference type="GO" id="GO:0005615">
    <property type="term" value="C:extracellular space"/>
    <property type="evidence" value="ECO:0007669"/>
    <property type="project" value="TreeGrafter"/>
</dbReference>
<evidence type="ECO:0000256" key="3">
    <source>
        <dbReference type="ARBA" id="ARBA00008216"/>
    </source>
</evidence>
<keyword evidence="8 15" id="KW-1133">Transmembrane helix</keyword>
<evidence type="ECO:0000256" key="1">
    <source>
        <dbReference type="ARBA" id="ARBA00004251"/>
    </source>
</evidence>
<evidence type="ECO:0000256" key="13">
    <source>
        <dbReference type="ARBA" id="ARBA00023319"/>
    </source>
</evidence>
<name>A0AA47M1U1_MERPO</name>
<keyword evidence="12" id="KW-0325">Glycoprotein</keyword>
<evidence type="ECO:0000256" key="15">
    <source>
        <dbReference type="SAM" id="Phobius"/>
    </source>
</evidence>
<dbReference type="GO" id="GO:0005886">
    <property type="term" value="C:plasma membrane"/>
    <property type="evidence" value="ECO:0007669"/>
    <property type="project" value="UniProtKB-SubCell"/>
</dbReference>
<keyword evidence="11 14" id="KW-1015">Disulfide bond</keyword>
<evidence type="ECO:0000256" key="8">
    <source>
        <dbReference type="ARBA" id="ARBA00022989"/>
    </source>
</evidence>
<dbReference type="PANTHER" id="PTHR11100">
    <property type="entry name" value="HEREGULIN-NEUREGULIN FAMILY MEMBER"/>
    <property type="match status" value="1"/>
</dbReference>
<proteinExistence type="inferred from homology"/>
<dbReference type="EMBL" id="JAOPHQ010006292">
    <property type="protein sequence ID" value="KAK0132102.1"/>
    <property type="molecule type" value="Genomic_DNA"/>
</dbReference>
<keyword evidence="13" id="KW-0393">Immunoglobulin domain</keyword>
<dbReference type="GO" id="GO:0007399">
    <property type="term" value="P:nervous system development"/>
    <property type="evidence" value="ECO:0007669"/>
    <property type="project" value="InterPro"/>
</dbReference>
<evidence type="ECO:0000256" key="4">
    <source>
        <dbReference type="ARBA" id="ARBA00022475"/>
    </source>
</evidence>
<evidence type="ECO:0000256" key="10">
    <source>
        <dbReference type="ARBA" id="ARBA00023136"/>
    </source>
</evidence>
<evidence type="ECO:0000256" key="5">
    <source>
        <dbReference type="ARBA" id="ARBA00022525"/>
    </source>
</evidence>
<sequence length="235" mass="26719">MRCSDSQKNYCVNGGECFTLEVIPGSTKFLCRCPNEFTGDRCQNYVMASFYKAEELYQKRVITISGICIALLVVGIMCVVAYCKTKKQRKKFHDRLRQSLQNERNNMATNQPEISNHPLQNVQLMTQNVSKNANSAQYVTEKETEMLFSTSQYASSAVTLSKSLSLLSLSWNENVLSENPLVLEVPSSEKRHRGRLNALGNVKDLSAYMEKSQDTSNIYHDLQYSKSRNHRVASF</sequence>
<dbReference type="GO" id="GO:0035556">
    <property type="term" value="P:intracellular signal transduction"/>
    <property type="evidence" value="ECO:0007669"/>
    <property type="project" value="TreeGrafter"/>
</dbReference>
<evidence type="ECO:0000259" key="16">
    <source>
        <dbReference type="PROSITE" id="PS50026"/>
    </source>
</evidence>
<feature type="domain" description="EGF-like" evidence="16">
    <location>
        <begin position="1"/>
        <end position="43"/>
    </location>
</feature>
<evidence type="ECO:0000256" key="14">
    <source>
        <dbReference type="PROSITE-ProRule" id="PRU00076"/>
    </source>
</evidence>
<keyword evidence="5" id="KW-0964">Secreted</keyword>
<evidence type="ECO:0000256" key="6">
    <source>
        <dbReference type="ARBA" id="ARBA00022536"/>
    </source>
</evidence>
<comment type="similarity">
    <text evidence="3">Belongs to the neuregulin family.</text>
</comment>
<keyword evidence="4" id="KW-1003">Cell membrane</keyword>
<dbReference type="GO" id="GO:0030296">
    <property type="term" value="F:protein tyrosine kinase activator activity"/>
    <property type="evidence" value="ECO:0007669"/>
    <property type="project" value="TreeGrafter"/>
</dbReference>
<gene>
    <name evidence="17" type="primary">Nrg1</name>
    <name evidence="17" type="ORF">N1851_033105</name>
</gene>
<evidence type="ECO:0000256" key="9">
    <source>
        <dbReference type="ARBA" id="ARBA00023030"/>
    </source>
</evidence>
<feature type="transmembrane region" description="Helical" evidence="15">
    <location>
        <begin position="61"/>
        <end position="83"/>
    </location>
</feature>
<keyword evidence="18" id="KW-1185">Reference proteome</keyword>
<dbReference type="GO" id="GO:0048513">
    <property type="term" value="P:animal organ development"/>
    <property type="evidence" value="ECO:0007669"/>
    <property type="project" value="TreeGrafter"/>
</dbReference>
<comment type="caution">
    <text evidence="14">Lacks conserved residue(s) required for the propagation of feature annotation.</text>
</comment>
<keyword evidence="6 14" id="KW-0245">EGF-like domain</keyword>
<feature type="disulfide bond" evidence="14">
    <location>
        <begin position="33"/>
        <end position="42"/>
    </location>
</feature>
<keyword evidence="9" id="KW-0339">Growth factor</keyword>
<keyword evidence="7 15" id="KW-0812">Transmembrane</keyword>
<dbReference type="GO" id="GO:0030154">
    <property type="term" value="P:cell differentiation"/>
    <property type="evidence" value="ECO:0007669"/>
    <property type="project" value="TreeGrafter"/>
</dbReference>
<evidence type="ECO:0000313" key="18">
    <source>
        <dbReference type="Proteomes" id="UP001174136"/>
    </source>
</evidence>
<evidence type="ECO:0000256" key="11">
    <source>
        <dbReference type="ARBA" id="ARBA00023157"/>
    </source>
</evidence>
<reference evidence="17" key="1">
    <citation type="journal article" date="2023" name="Front. Mar. Sci.">
        <title>A new Merluccius polli reference genome to investigate the effects of global change in West African waters.</title>
        <authorList>
            <person name="Mateo J.L."/>
            <person name="Blanco-Fernandez C."/>
            <person name="Garcia-Vazquez E."/>
            <person name="Machado-Schiaffino G."/>
        </authorList>
    </citation>
    <scope>NUCLEOTIDE SEQUENCE</scope>
    <source>
        <strain evidence="17">C29</strain>
        <tissue evidence="17">Fin</tissue>
    </source>
</reference>
<evidence type="ECO:0000256" key="2">
    <source>
        <dbReference type="ARBA" id="ARBA00004613"/>
    </source>
</evidence>
<dbReference type="GO" id="GO:0008083">
    <property type="term" value="F:growth factor activity"/>
    <property type="evidence" value="ECO:0007669"/>
    <property type="project" value="UniProtKB-KW"/>
</dbReference>
<evidence type="ECO:0000256" key="7">
    <source>
        <dbReference type="ARBA" id="ARBA00022692"/>
    </source>
</evidence>
<keyword evidence="10 15" id="KW-0472">Membrane</keyword>
<evidence type="ECO:0000313" key="17">
    <source>
        <dbReference type="EMBL" id="KAK0132102.1"/>
    </source>
</evidence>
<dbReference type="PROSITE" id="PS00022">
    <property type="entry name" value="EGF_1"/>
    <property type="match status" value="1"/>
</dbReference>
<organism evidence="17 18">
    <name type="scientific">Merluccius polli</name>
    <name type="common">Benguela hake</name>
    <name type="synonym">Merluccius cadenati</name>
    <dbReference type="NCBI Taxonomy" id="89951"/>
    <lineage>
        <taxon>Eukaryota</taxon>
        <taxon>Metazoa</taxon>
        <taxon>Chordata</taxon>
        <taxon>Craniata</taxon>
        <taxon>Vertebrata</taxon>
        <taxon>Euteleostomi</taxon>
        <taxon>Actinopterygii</taxon>
        <taxon>Neopterygii</taxon>
        <taxon>Teleostei</taxon>
        <taxon>Neoteleostei</taxon>
        <taxon>Acanthomorphata</taxon>
        <taxon>Zeiogadaria</taxon>
        <taxon>Gadariae</taxon>
        <taxon>Gadiformes</taxon>
        <taxon>Gadoidei</taxon>
        <taxon>Merlucciidae</taxon>
        <taxon>Merluccius</taxon>
    </lineage>
</organism>
<accession>A0AA47M1U1</accession>
<comment type="subcellular location">
    <subcellularLocation>
        <location evidence="1">Cell membrane</location>
        <topology evidence="1">Single-pass type I membrane protein</topology>
    </subcellularLocation>
    <subcellularLocation>
        <location evidence="2">Secreted</location>
    </subcellularLocation>
</comment>
<dbReference type="AlphaFoldDB" id="A0AA47M1U1"/>
<dbReference type="Proteomes" id="UP001174136">
    <property type="component" value="Unassembled WGS sequence"/>
</dbReference>
<dbReference type="Pfam" id="PF02158">
    <property type="entry name" value="Neuregulin"/>
    <property type="match status" value="1"/>
</dbReference>
<dbReference type="InterPro" id="IPR000742">
    <property type="entry name" value="EGF"/>
</dbReference>
<protein>
    <submittedName>
        <fullName evidence="17">Pro-neuregulin-1, membrane-bound isoform</fullName>
    </submittedName>
</protein>
<evidence type="ECO:0000256" key="12">
    <source>
        <dbReference type="ARBA" id="ARBA00023180"/>
    </source>
</evidence>
<comment type="caution">
    <text evidence="17">The sequence shown here is derived from an EMBL/GenBank/DDBJ whole genome shotgun (WGS) entry which is preliminary data.</text>
</comment>
<dbReference type="InterPro" id="IPR002154">
    <property type="entry name" value="Neuregulin_C"/>
</dbReference>
<dbReference type="SUPFAM" id="SSF57196">
    <property type="entry name" value="EGF/Laminin"/>
    <property type="match status" value="1"/>
</dbReference>
<dbReference type="SMART" id="SM00181">
    <property type="entry name" value="EGF"/>
    <property type="match status" value="1"/>
</dbReference>
<dbReference type="InterPro" id="IPR040180">
    <property type="entry name" value="Neuregulin"/>
</dbReference>
<dbReference type="PROSITE" id="PS50026">
    <property type="entry name" value="EGF_3"/>
    <property type="match status" value="1"/>
</dbReference>
<dbReference type="PANTHER" id="PTHR11100:SF7">
    <property type="entry name" value="PRO-NEUREGULIN-1, MEMBRANE-BOUND ISOFORM"/>
    <property type="match status" value="1"/>
</dbReference>
<dbReference type="Gene3D" id="2.10.25.10">
    <property type="entry name" value="Laminin"/>
    <property type="match status" value="1"/>
</dbReference>
<dbReference type="GO" id="GO:0045499">
    <property type="term" value="F:chemorepellent activity"/>
    <property type="evidence" value="ECO:0007669"/>
    <property type="project" value="TreeGrafter"/>
</dbReference>